<keyword evidence="2" id="KW-1185">Reference proteome</keyword>
<gene>
    <name evidence="1" type="ORF">NPIL_321391</name>
</gene>
<evidence type="ECO:0000313" key="1">
    <source>
        <dbReference type="EMBL" id="GFS59688.1"/>
    </source>
</evidence>
<dbReference type="Proteomes" id="UP000887013">
    <property type="component" value="Unassembled WGS sequence"/>
</dbReference>
<dbReference type="AlphaFoldDB" id="A0A8X6JUB2"/>
<feature type="non-terminal residue" evidence="1">
    <location>
        <position position="1"/>
    </location>
</feature>
<proteinExistence type="predicted"/>
<comment type="caution">
    <text evidence="1">The sequence shown here is derived from an EMBL/GenBank/DDBJ whole genome shotgun (WGS) entry which is preliminary data.</text>
</comment>
<organism evidence="1 2">
    <name type="scientific">Nephila pilipes</name>
    <name type="common">Giant wood spider</name>
    <name type="synonym">Nephila maculata</name>
    <dbReference type="NCBI Taxonomy" id="299642"/>
    <lineage>
        <taxon>Eukaryota</taxon>
        <taxon>Metazoa</taxon>
        <taxon>Ecdysozoa</taxon>
        <taxon>Arthropoda</taxon>
        <taxon>Chelicerata</taxon>
        <taxon>Arachnida</taxon>
        <taxon>Araneae</taxon>
        <taxon>Araneomorphae</taxon>
        <taxon>Entelegynae</taxon>
        <taxon>Araneoidea</taxon>
        <taxon>Nephilidae</taxon>
        <taxon>Nephila</taxon>
    </lineage>
</organism>
<protein>
    <submittedName>
        <fullName evidence="1">Uncharacterized protein</fullName>
    </submittedName>
</protein>
<dbReference type="EMBL" id="BMAW01093293">
    <property type="protein sequence ID" value="GFS59688.1"/>
    <property type="molecule type" value="Genomic_DNA"/>
</dbReference>
<name>A0A8X6JUB2_NEPPI</name>
<accession>A0A8X6JUB2</accession>
<sequence length="66" mass="7272">SGIPFIDSGENGEFCGTLRTVAEARIWQLYGGTVSDVGTGHVVMRLDHAQNGIQREEDASDRFFEQ</sequence>
<evidence type="ECO:0000313" key="2">
    <source>
        <dbReference type="Proteomes" id="UP000887013"/>
    </source>
</evidence>
<reference evidence="1" key="1">
    <citation type="submission" date="2020-08" db="EMBL/GenBank/DDBJ databases">
        <title>Multicomponent nature underlies the extraordinary mechanical properties of spider dragline silk.</title>
        <authorList>
            <person name="Kono N."/>
            <person name="Nakamura H."/>
            <person name="Mori M."/>
            <person name="Yoshida Y."/>
            <person name="Ohtoshi R."/>
            <person name="Malay A.D."/>
            <person name="Moran D.A.P."/>
            <person name="Tomita M."/>
            <person name="Numata K."/>
            <person name="Arakawa K."/>
        </authorList>
    </citation>
    <scope>NUCLEOTIDE SEQUENCE</scope>
</reference>